<name>A0A319DSD5_9EURO</name>
<dbReference type="VEuPathDB" id="FungiDB:BO71DRAFT_222093"/>
<dbReference type="AlphaFoldDB" id="A0A319DSD5"/>
<dbReference type="EMBL" id="KZ825803">
    <property type="protein sequence ID" value="PYH99334.1"/>
    <property type="molecule type" value="Genomic_DNA"/>
</dbReference>
<dbReference type="Proteomes" id="UP000247810">
    <property type="component" value="Unassembled WGS sequence"/>
</dbReference>
<evidence type="ECO:0000313" key="1">
    <source>
        <dbReference type="EMBL" id="PYH99334.1"/>
    </source>
</evidence>
<reference evidence="1 2" key="1">
    <citation type="submission" date="2018-02" db="EMBL/GenBank/DDBJ databases">
        <title>The genomes of Aspergillus section Nigri reveals drivers in fungal speciation.</title>
        <authorList>
            <consortium name="DOE Joint Genome Institute"/>
            <person name="Vesth T.C."/>
            <person name="Nybo J."/>
            <person name="Theobald S."/>
            <person name="Brandl J."/>
            <person name="Frisvad J.C."/>
            <person name="Nielsen K.F."/>
            <person name="Lyhne E.K."/>
            <person name="Kogle M.E."/>
            <person name="Kuo A."/>
            <person name="Riley R."/>
            <person name="Clum A."/>
            <person name="Nolan M."/>
            <person name="Lipzen A."/>
            <person name="Salamov A."/>
            <person name="Henrissat B."/>
            <person name="Wiebenga A."/>
            <person name="De vries R.P."/>
            <person name="Grigoriev I.V."/>
            <person name="Mortensen U.H."/>
            <person name="Andersen M.R."/>
            <person name="Baker S.E."/>
        </authorList>
    </citation>
    <scope>NUCLEOTIDE SEQUENCE [LARGE SCALE GENOMIC DNA]</scope>
    <source>
        <strain evidence="1 2">CBS 707.79</strain>
    </source>
</reference>
<accession>A0A319DSD5</accession>
<proteinExistence type="predicted"/>
<gene>
    <name evidence="1" type="ORF">BO71DRAFT_222093</name>
</gene>
<evidence type="ECO:0000313" key="2">
    <source>
        <dbReference type="Proteomes" id="UP000247810"/>
    </source>
</evidence>
<protein>
    <submittedName>
        <fullName evidence="1">Uncharacterized protein</fullName>
    </submittedName>
</protein>
<keyword evidence="2" id="KW-1185">Reference proteome</keyword>
<organism evidence="1 2">
    <name type="scientific">Aspergillus ellipticus CBS 707.79</name>
    <dbReference type="NCBI Taxonomy" id="1448320"/>
    <lineage>
        <taxon>Eukaryota</taxon>
        <taxon>Fungi</taxon>
        <taxon>Dikarya</taxon>
        <taxon>Ascomycota</taxon>
        <taxon>Pezizomycotina</taxon>
        <taxon>Eurotiomycetes</taxon>
        <taxon>Eurotiomycetidae</taxon>
        <taxon>Eurotiales</taxon>
        <taxon>Aspergillaceae</taxon>
        <taxon>Aspergillus</taxon>
        <taxon>Aspergillus subgen. Circumdati</taxon>
    </lineage>
</organism>
<sequence>MHITHSAYLNTPSLNDASVPYSVLQVRVCGAIASRYYTSDLSIEDPTRTSAAVSVPWLCDTATAAAIGTLCAIIRPGMDESPRRWSIFVRLDAIHHIRMCTARHDARKCVHNARTVQRVALHRRHTKLLFRQLEVFSSDRPCSECQGKLSKAVITRHFTSSVYL</sequence>